<protein>
    <submittedName>
        <fullName evidence="2">Kinetochore complex Sim4 protein</fullName>
    </submittedName>
</protein>
<evidence type="ECO:0000313" key="3">
    <source>
        <dbReference type="Proteomes" id="UP000249757"/>
    </source>
</evidence>
<gene>
    <name evidence="2" type="ORF">Ptr86124_010817</name>
</gene>
<keyword evidence="3" id="KW-1185">Reference proteome</keyword>
<dbReference type="EMBL" id="NRDI02000017">
    <property type="protein sequence ID" value="KAI1510371.1"/>
    <property type="molecule type" value="Genomic_DNA"/>
</dbReference>
<feature type="compositionally biased region" description="Basic and acidic residues" evidence="1">
    <location>
        <begin position="671"/>
        <end position="687"/>
    </location>
</feature>
<organism evidence="2 3">
    <name type="scientific">Pyrenophora tritici-repentis</name>
    <dbReference type="NCBI Taxonomy" id="45151"/>
    <lineage>
        <taxon>Eukaryota</taxon>
        <taxon>Fungi</taxon>
        <taxon>Dikarya</taxon>
        <taxon>Ascomycota</taxon>
        <taxon>Pezizomycotina</taxon>
        <taxon>Dothideomycetes</taxon>
        <taxon>Pleosporomycetidae</taxon>
        <taxon>Pleosporales</taxon>
        <taxon>Pleosporineae</taxon>
        <taxon>Pleosporaceae</taxon>
        <taxon>Pyrenophora</taxon>
    </lineage>
</organism>
<name>A0A922SQG0_9PLEO</name>
<proteinExistence type="predicted"/>
<evidence type="ECO:0000256" key="1">
    <source>
        <dbReference type="SAM" id="MobiDB-lite"/>
    </source>
</evidence>
<feature type="compositionally biased region" description="Polar residues" evidence="1">
    <location>
        <begin position="521"/>
        <end position="530"/>
    </location>
</feature>
<accession>A0A922SQG0</accession>
<dbReference type="Proteomes" id="UP000249757">
    <property type="component" value="Unassembled WGS sequence"/>
</dbReference>
<dbReference type="Pfam" id="PF13092">
    <property type="entry name" value="CENP-L"/>
    <property type="match status" value="1"/>
</dbReference>
<evidence type="ECO:0000313" key="2">
    <source>
        <dbReference type="EMBL" id="KAI1510371.1"/>
    </source>
</evidence>
<comment type="caution">
    <text evidence="2">The sequence shown here is derived from an EMBL/GenBank/DDBJ whole genome shotgun (WGS) entry which is preliminary data.</text>
</comment>
<feature type="region of interest" description="Disordered" evidence="1">
    <location>
        <begin position="660"/>
        <end position="689"/>
    </location>
</feature>
<reference evidence="3" key="1">
    <citation type="journal article" date="2022" name="Microb. Genom.">
        <title>A global pangenome for the wheat fungal pathogen Pyrenophora tritici-repentis and prediction of effector protein structural homology.</title>
        <authorList>
            <person name="Moolhuijzen P.M."/>
            <person name="See P.T."/>
            <person name="Shi G."/>
            <person name="Powell H.R."/>
            <person name="Cockram J."/>
            <person name="Jorgensen L.N."/>
            <person name="Benslimane H."/>
            <person name="Strelkov S.E."/>
            <person name="Turner J."/>
            <person name="Liu Z."/>
            <person name="Moffat C.S."/>
        </authorList>
    </citation>
    <scope>NUCLEOTIDE SEQUENCE [LARGE SCALE GENOMIC DNA]</scope>
</reference>
<dbReference type="AlphaFoldDB" id="A0A922SQG0"/>
<dbReference type="InterPro" id="IPR025204">
    <property type="entry name" value="CENP-L"/>
</dbReference>
<feature type="region of interest" description="Disordered" evidence="1">
    <location>
        <begin position="495"/>
        <end position="532"/>
    </location>
</feature>
<sequence>MADIPPYPLYNRTYNLYRISPLHHGDTPLLRDASLRTHAKRLKEQLKGDNVRGVQVDFAAAEDTAKLGPLEECSWDLLGDEDAWIDRHVADIDESQISSVLTAENARGLEISLEYEKQSYNALLLRDPAVTSSPEGFTSLPLLLVKMPGPIRDIFVNYLRTTFDAHVAPLRLPSPFISSSLETYFKHLTAKTSTLSIQQVIRQLHIQLAFPNTTSLLKHVEITIAGTDVAGFVDRGRLLKNTHSKPFTAALFAYLKHHLALDASHPNVQISRVSCNSFSLGTERLKLIAPDTLADTSFSDEGGASQDASAGQLAVHELYTVLVREATGSGKFLPEEMANDYREDTPSLRRKRAISNAAIGNDPIPSPKILVRQFEGLNICYRIAAQRARKYWELLQHTHDIFNKSWERYNAYLHFDGQTCEDRISPSEWDAGGYFDPEFMVDGKIVLYAHFEPVEGRSIENAYSADLMKIKDEDKMWYNGTYGDEGLKIKRKIPQDFDDTSDDHNQDPYLPVPENIPPDISTPNISTEPIPTTKALPTALSEAITIDVGDSRKVLETGVIIGRALPERCLDPNARPAVRAIITKIGSVVAFVPAKYVKHAISKASAQIHMDDIEYDAELEKIPFGPKRTEAIKAMIEDKIGSKQIIPTLDSRSLTISAFLTPPPNSPSTKTKLETAEKNDPRNKCSHEGSILIGQAKESWCRDPNERPLVYAQLRAGDGVVAFAPAKYAKH</sequence>